<evidence type="ECO:0000313" key="1">
    <source>
        <dbReference type="EMBL" id="MAH62518.1"/>
    </source>
</evidence>
<protein>
    <submittedName>
        <fullName evidence="1">Uncharacterized protein</fullName>
    </submittedName>
</protein>
<name>A0A2D6YH73_9DELT</name>
<sequence>MGYGTDMLKVYENFIPYAKHYAGKTFTTQIESLNC</sequence>
<proteinExistence type="predicted"/>
<comment type="caution">
    <text evidence="1">The sequence shown here is derived from an EMBL/GenBank/DDBJ whole genome shotgun (WGS) entry which is preliminary data.</text>
</comment>
<evidence type="ECO:0000313" key="2">
    <source>
        <dbReference type="Proteomes" id="UP000226525"/>
    </source>
</evidence>
<dbReference type="Proteomes" id="UP000226525">
    <property type="component" value="Unassembled WGS sequence"/>
</dbReference>
<dbReference type="AlphaFoldDB" id="A0A2D6YH73"/>
<accession>A0A2D6YH73</accession>
<organism evidence="1 2">
    <name type="scientific">SAR324 cluster bacterium</name>
    <dbReference type="NCBI Taxonomy" id="2024889"/>
    <lineage>
        <taxon>Bacteria</taxon>
        <taxon>Deltaproteobacteria</taxon>
        <taxon>SAR324 cluster</taxon>
    </lineage>
</organism>
<dbReference type="EMBL" id="NZEX01000035">
    <property type="protein sequence ID" value="MAH62518.1"/>
    <property type="molecule type" value="Genomic_DNA"/>
</dbReference>
<reference evidence="2" key="1">
    <citation type="submission" date="2017-09" db="EMBL/GenBank/DDBJ databases">
        <title>The Reconstruction of 2,631 Draft Metagenome-Assembled Genomes from the Global Oceans.</title>
        <authorList>
            <person name="Tully B.J."/>
            <person name="Graham E.D."/>
            <person name="Heidelberg J.F."/>
        </authorList>
    </citation>
    <scope>NUCLEOTIDE SEQUENCE [LARGE SCALE GENOMIC DNA]</scope>
</reference>
<gene>
    <name evidence="1" type="ORF">CMN54_03540</name>
</gene>